<dbReference type="InterPro" id="IPR005913">
    <property type="entry name" value="dTDP_dehydrorham_reduct"/>
</dbReference>
<sequence length="270" mass="31121">MKIIIFGPNGMLGNYMSNYLKKTHEVIPIDRKIIDAMNVDFTQLINTLSNYQTIGNDVLVINCIGIIPQRNDINESRTFIKVNTLFPHMLSYCCHQLGFKMIHVSTDCVYNGDKGNYSENDFHNETNIYGVSKSLGEPTNCCVIRTSIIGQEVYNKKSLLEWVISQNNKTVYGFTNHFWNGVTCLQLAKIIEQMIKNNIFWNGVRHIHSPDIVNKYQLIEYISEIYNLNINLEEKKTDVVNKTLTSIYPSFIEIPPIKNQIQDLLDFPLN</sequence>
<dbReference type="SUPFAM" id="SSF51735">
    <property type="entry name" value="NAD(P)-binding Rossmann-fold domains"/>
    <property type="match status" value="1"/>
</dbReference>
<name>A0A167RG57_9VIRU</name>
<keyword evidence="3" id="KW-1185">Reference proteome</keyword>
<evidence type="ECO:0000313" key="2">
    <source>
        <dbReference type="EMBL" id="ANB50644.1"/>
    </source>
</evidence>
<dbReference type="EMBL" id="KU877344">
    <property type="protein sequence ID" value="ANB50644.1"/>
    <property type="molecule type" value="Genomic_DNA"/>
</dbReference>
<dbReference type="InterPro" id="IPR036291">
    <property type="entry name" value="NAD(P)-bd_dom_sf"/>
</dbReference>
<evidence type="ECO:0000259" key="1">
    <source>
        <dbReference type="Pfam" id="PF04321"/>
    </source>
</evidence>
<dbReference type="PANTHER" id="PTHR10491">
    <property type="entry name" value="DTDP-4-DEHYDRORHAMNOSE REDUCTASE"/>
    <property type="match status" value="1"/>
</dbReference>
<dbReference type="Gene3D" id="3.40.50.720">
    <property type="entry name" value="NAD(P)-binding Rossmann-like Domain"/>
    <property type="match status" value="1"/>
</dbReference>
<evidence type="ECO:0000313" key="3">
    <source>
        <dbReference type="Proteomes" id="UP000241365"/>
    </source>
</evidence>
<protein>
    <recommendedName>
        <fullName evidence="1">RmlD-like substrate binding domain-containing protein</fullName>
    </recommendedName>
</protein>
<dbReference type="CDD" id="cd05254">
    <property type="entry name" value="dTDP_HR_like_SDR_e"/>
    <property type="match status" value="1"/>
</dbReference>
<dbReference type="PANTHER" id="PTHR10491:SF4">
    <property type="entry name" value="METHIONINE ADENOSYLTRANSFERASE 2 SUBUNIT BETA"/>
    <property type="match status" value="1"/>
</dbReference>
<dbReference type="GO" id="GO:0008831">
    <property type="term" value="F:dTDP-4-dehydrorhamnose reductase activity"/>
    <property type="evidence" value="ECO:0007669"/>
    <property type="project" value="TreeGrafter"/>
</dbReference>
<feature type="domain" description="RmlD-like substrate binding" evidence="1">
    <location>
        <begin position="1"/>
        <end position="222"/>
    </location>
</feature>
<dbReference type="RefSeq" id="YP_010776395.1">
    <property type="nucleotide sequence ID" value="NC_075034.1"/>
</dbReference>
<reference evidence="2 3" key="1">
    <citation type="journal article" date="2016" name="Genome Announc.">
        <title>Complete Genome Sequence of a New Megavirus Family Member Isolated from an Inland Water Lake for the First Time in India.</title>
        <authorList>
            <person name="Chatterjee A."/>
            <person name="Ali F."/>
            <person name="Bange D."/>
            <person name="Kondabagil K."/>
        </authorList>
    </citation>
    <scope>NUCLEOTIDE SEQUENCE [LARGE SCALE GENOMIC DNA]</scope>
    <source>
        <strain evidence="2">1</strain>
    </source>
</reference>
<organism evidence="2 3">
    <name type="scientific">Powai lake megavirus</name>
    <dbReference type="NCBI Taxonomy" id="1842663"/>
    <lineage>
        <taxon>Viruses</taxon>
        <taxon>Varidnaviria</taxon>
        <taxon>Bamfordvirae</taxon>
        <taxon>Nucleocytoviricota</taxon>
        <taxon>Megaviricetes</taxon>
        <taxon>Imitervirales</taxon>
        <taxon>Mimiviridae</taxon>
        <taxon>Megamimivirinae</taxon>
        <taxon>Megavirus</taxon>
        <taxon>Megavirus powaiense</taxon>
    </lineage>
</organism>
<dbReference type="Proteomes" id="UP000241365">
    <property type="component" value="Segment"/>
</dbReference>
<dbReference type="GO" id="GO:0019305">
    <property type="term" value="P:dTDP-rhamnose biosynthetic process"/>
    <property type="evidence" value="ECO:0007669"/>
    <property type="project" value="TreeGrafter"/>
</dbReference>
<dbReference type="Pfam" id="PF04321">
    <property type="entry name" value="RmlD_sub_bind"/>
    <property type="match status" value="1"/>
</dbReference>
<accession>A0A167RG57</accession>
<dbReference type="KEGG" id="vg:80513006"/>
<dbReference type="InterPro" id="IPR029903">
    <property type="entry name" value="RmlD-like-bd"/>
</dbReference>
<proteinExistence type="predicted"/>
<dbReference type="GeneID" id="80513006"/>